<dbReference type="PANTHER" id="PTHR43095">
    <property type="entry name" value="SUGAR KINASE"/>
    <property type="match status" value="1"/>
</dbReference>
<dbReference type="HAMAP" id="MF_02220">
    <property type="entry name" value="XylB"/>
    <property type="match status" value="1"/>
</dbReference>
<sequence>MAIYAGIDCGTQSTKVLLIDTEKGCILVEGNAPHHLISEATGKREQQPQWWIDALVIAFKQAIAKCGINSQQISGMSVSGQQHGFVPLDRAGKVLHPAKLWCDTETVQENQELVRQLGGEKACLEAIGLNLATGYTASKILWFKKYYPELYQQLACVLLPHNYINYWLTGIQKMEFGDASGTGLFDIVERRWNTQILNRIDDSGILQRALPPLSENTPILGVVTPEVAKLLDLSPSTFVANGSGDNMMSAIGTGNIQAGIITMSLGTSGTLFAYSDTPIRPASKLIANFCSANGGWLPLICTMNITSATSHIQKCLKQDLTLFNQALAKSEIGANGIVILPFFNGERVPDLPQAKASIHNLDSSNFTDENLCRAIVESATYTLRYGLDLFRQAGIQPRQIRLIGGGAKSHHWRQIVADVTNCEVITLKHQEAAALGAAIQAAWAERATQLSKAEADAALRSLCEQFVVLEEENTHFPQPENVRHYAKFYQDYLDVLNKMYAEA</sequence>
<evidence type="ECO:0000259" key="9">
    <source>
        <dbReference type="Pfam" id="PF02782"/>
    </source>
</evidence>
<dbReference type="PIRSF" id="PIRSF000538">
    <property type="entry name" value="GlpK"/>
    <property type="match status" value="1"/>
</dbReference>
<dbReference type="Gene3D" id="3.30.420.40">
    <property type="match status" value="2"/>
</dbReference>
<evidence type="ECO:0000256" key="6">
    <source>
        <dbReference type="HAMAP-Rule" id="MF_02220"/>
    </source>
</evidence>
<dbReference type="OrthoDB" id="9805576at2"/>
<dbReference type="GO" id="GO:0042732">
    <property type="term" value="P:D-xylose metabolic process"/>
    <property type="evidence" value="ECO:0007669"/>
    <property type="project" value="UniProtKB-KW"/>
</dbReference>
<proteinExistence type="inferred from homology"/>
<dbReference type="STRING" id="728.VY92_02130"/>
<dbReference type="NCBIfam" id="TIGR01312">
    <property type="entry name" value="XylB"/>
    <property type="match status" value="1"/>
</dbReference>
<feature type="domain" description="Carbohydrate kinase FGGY N-terminal" evidence="8">
    <location>
        <begin position="3"/>
        <end position="252"/>
    </location>
</feature>
<dbReference type="Proteomes" id="UP000254620">
    <property type="component" value="Unassembled WGS sequence"/>
</dbReference>
<evidence type="ECO:0000256" key="7">
    <source>
        <dbReference type="RuleBase" id="RU364073"/>
    </source>
</evidence>
<dbReference type="EC" id="2.7.1.17" evidence="6 7"/>
<dbReference type="SUPFAM" id="SSF53067">
    <property type="entry name" value="Actin-like ATPase domain"/>
    <property type="match status" value="2"/>
</dbReference>
<comment type="catalytic activity">
    <reaction evidence="6 7">
        <text>D-xylulose + ATP = D-xylulose 5-phosphate + ADP + H(+)</text>
        <dbReference type="Rhea" id="RHEA:10964"/>
        <dbReference type="ChEBI" id="CHEBI:15378"/>
        <dbReference type="ChEBI" id="CHEBI:17140"/>
        <dbReference type="ChEBI" id="CHEBI:30616"/>
        <dbReference type="ChEBI" id="CHEBI:57737"/>
        <dbReference type="ChEBI" id="CHEBI:456216"/>
        <dbReference type="EC" id="2.7.1.17"/>
    </reaction>
</comment>
<feature type="active site" description="Proton acceptor" evidence="6">
    <location>
        <position position="245"/>
    </location>
</feature>
<feature type="binding site" evidence="6">
    <location>
        <begin position="82"/>
        <end position="83"/>
    </location>
    <ligand>
        <name>substrate</name>
    </ligand>
</feature>
<comment type="similarity">
    <text evidence="1 6 7">Belongs to the FGGY kinase family.</text>
</comment>
<dbReference type="PANTHER" id="PTHR43095:SF5">
    <property type="entry name" value="XYLULOSE KINASE"/>
    <property type="match status" value="1"/>
</dbReference>
<keyword evidence="4 6" id="KW-0418">Kinase</keyword>
<dbReference type="GO" id="GO:0005998">
    <property type="term" value="P:xylulose catabolic process"/>
    <property type="evidence" value="ECO:0007669"/>
    <property type="project" value="UniProtKB-UniRule"/>
</dbReference>
<protein>
    <recommendedName>
        <fullName evidence="6 7">Xylulose kinase</fullName>
        <shortName evidence="6 7">Xylulokinase</shortName>
        <ecNumber evidence="6 7">2.7.1.17</ecNumber>
    </recommendedName>
</protein>
<keyword evidence="5 6" id="KW-0067">ATP-binding</keyword>
<dbReference type="GO" id="GO:0004856">
    <property type="term" value="F:D-xylulokinase activity"/>
    <property type="evidence" value="ECO:0007669"/>
    <property type="project" value="UniProtKB-UniRule"/>
</dbReference>
<dbReference type="CDD" id="cd07809">
    <property type="entry name" value="ASKHA_NBD_FGGY_BaXK-like"/>
    <property type="match status" value="1"/>
</dbReference>
<dbReference type="InterPro" id="IPR000577">
    <property type="entry name" value="Carb_kinase_FGGY"/>
</dbReference>
<gene>
    <name evidence="10" type="primary">xylB_2</name>
    <name evidence="6 7" type="synonym">xylB</name>
    <name evidence="10" type="ORF">NCTC10926_01389</name>
</gene>
<evidence type="ECO:0000256" key="5">
    <source>
        <dbReference type="ARBA" id="ARBA00022840"/>
    </source>
</evidence>
<reference evidence="10 11" key="1">
    <citation type="submission" date="2018-06" db="EMBL/GenBank/DDBJ databases">
        <authorList>
            <consortium name="Pathogen Informatics"/>
            <person name="Doyle S."/>
        </authorList>
    </citation>
    <scope>NUCLEOTIDE SEQUENCE [LARGE SCALE GENOMIC DNA]</scope>
    <source>
        <strain evidence="10 11">NCTC10926</strain>
    </source>
</reference>
<dbReference type="GO" id="GO:0005524">
    <property type="term" value="F:ATP binding"/>
    <property type="evidence" value="ECO:0007669"/>
    <property type="project" value="UniProtKB-UniRule"/>
</dbReference>
<evidence type="ECO:0000313" key="10">
    <source>
        <dbReference type="EMBL" id="SUU97985.1"/>
    </source>
</evidence>
<dbReference type="Pfam" id="PF02782">
    <property type="entry name" value="FGGY_C"/>
    <property type="match status" value="1"/>
</dbReference>
<dbReference type="EMBL" id="UFSW01000001">
    <property type="protein sequence ID" value="SUU97985.1"/>
    <property type="molecule type" value="Genomic_DNA"/>
</dbReference>
<accession>A0A0F5F2G2</accession>
<name>A0A0F5F2G2_AVIPA</name>
<evidence type="ECO:0000256" key="2">
    <source>
        <dbReference type="ARBA" id="ARBA00022679"/>
    </source>
</evidence>
<dbReference type="InterPro" id="IPR043129">
    <property type="entry name" value="ATPase_NBD"/>
</dbReference>
<keyword evidence="2 6" id="KW-0808">Transferase</keyword>
<evidence type="ECO:0000256" key="1">
    <source>
        <dbReference type="ARBA" id="ARBA00009156"/>
    </source>
</evidence>
<feature type="site" description="Important for activity" evidence="6">
    <location>
        <position position="8"/>
    </location>
</feature>
<dbReference type="InterPro" id="IPR018485">
    <property type="entry name" value="FGGY_C"/>
</dbReference>
<dbReference type="AlphaFoldDB" id="A0A0F5F2G2"/>
<feature type="domain" description="Carbohydrate kinase FGGY C-terminal" evidence="9">
    <location>
        <begin position="263"/>
        <end position="444"/>
    </location>
</feature>
<dbReference type="InterPro" id="IPR006000">
    <property type="entry name" value="Xylulokinase"/>
</dbReference>
<keyword evidence="6 7" id="KW-0859">Xylose metabolism</keyword>
<evidence type="ECO:0000256" key="3">
    <source>
        <dbReference type="ARBA" id="ARBA00022741"/>
    </source>
</evidence>
<evidence type="ECO:0000259" key="8">
    <source>
        <dbReference type="Pfam" id="PF00370"/>
    </source>
</evidence>
<dbReference type="InterPro" id="IPR018484">
    <property type="entry name" value="FGGY_N"/>
</dbReference>
<evidence type="ECO:0000256" key="4">
    <source>
        <dbReference type="ARBA" id="ARBA00022777"/>
    </source>
</evidence>
<organism evidence="10 11">
    <name type="scientific">Avibacterium paragallinarum</name>
    <name type="common">Haemophilus gallinarum</name>
    <dbReference type="NCBI Taxonomy" id="728"/>
    <lineage>
        <taxon>Bacteria</taxon>
        <taxon>Pseudomonadati</taxon>
        <taxon>Pseudomonadota</taxon>
        <taxon>Gammaproteobacteria</taxon>
        <taxon>Pasteurellales</taxon>
        <taxon>Pasteurellaceae</taxon>
        <taxon>Avibacterium</taxon>
    </lineage>
</organism>
<keyword evidence="6 7" id="KW-0119">Carbohydrate metabolism</keyword>
<keyword evidence="3 6" id="KW-0547">Nucleotide-binding</keyword>
<dbReference type="InterPro" id="IPR050406">
    <property type="entry name" value="FGGY_Carb_Kinase"/>
</dbReference>
<evidence type="ECO:0000313" key="11">
    <source>
        <dbReference type="Proteomes" id="UP000254620"/>
    </source>
</evidence>
<dbReference type="Pfam" id="PF00370">
    <property type="entry name" value="FGGY_N"/>
    <property type="match status" value="1"/>
</dbReference>
<comment type="function">
    <text evidence="6">Catalyzes the phosphorylation of D-xylulose to D-xylulose 5-phosphate.</text>
</comment>
<dbReference type="eggNOG" id="COG1070">
    <property type="taxonomic scope" value="Bacteria"/>
</dbReference>